<keyword evidence="12" id="KW-1185">Reference proteome</keyword>
<evidence type="ECO:0000256" key="6">
    <source>
        <dbReference type="ARBA" id="ARBA00022786"/>
    </source>
</evidence>
<dbReference type="Proteomes" id="UP000008810">
    <property type="component" value="Chromosome 3"/>
</dbReference>
<keyword evidence="7" id="KW-0862">Zinc</keyword>
<dbReference type="OMA" id="RWDVGVS"/>
<dbReference type="PROSITE" id="PS50089">
    <property type="entry name" value="ZF_RING_2"/>
    <property type="match status" value="1"/>
</dbReference>
<dbReference type="EMBL" id="CM000882">
    <property type="protein sequence ID" value="PNT69481.1"/>
    <property type="molecule type" value="Genomic_DNA"/>
</dbReference>
<feature type="domain" description="RING-type" evidence="9">
    <location>
        <begin position="224"/>
        <end position="265"/>
    </location>
</feature>
<keyword evidence="5 8" id="KW-0863">Zinc-finger</keyword>
<dbReference type="Gene3D" id="3.30.40.10">
    <property type="entry name" value="Zinc/RING finger domain, C3HC4 (zinc finger)"/>
    <property type="match status" value="1"/>
</dbReference>
<dbReference type="EnsemblPlants" id="PNT69481">
    <property type="protein sequence ID" value="PNT69481"/>
    <property type="gene ID" value="BRADI_3g56300v3"/>
</dbReference>
<evidence type="ECO:0000256" key="2">
    <source>
        <dbReference type="ARBA" id="ARBA00012483"/>
    </source>
</evidence>
<evidence type="ECO:0000313" key="11">
    <source>
        <dbReference type="EnsemblPlants" id="PNT69481"/>
    </source>
</evidence>
<keyword evidence="3" id="KW-0808">Transferase</keyword>
<dbReference type="Pfam" id="PF13639">
    <property type="entry name" value="zf-RING_2"/>
    <property type="match status" value="1"/>
</dbReference>
<name>I1IEA5_BRADI</name>
<dbReference type="SMART" id="SM00184">
    <property type="entry name" value="RING"/>
    <property type="match status" value="1"/>
</dbReference>
<keyword evidence="6" id="KW-0833">Ubl conjugation pathway</keyword>
<dbReference type="GeneID" id="100832254"/>
<gene>
    <name evidence="11" type="primary">LOC100832254</name>
    <name evidence="10" type="ORF">BRADI_3g56300v3</name>
</gene>
<evidence type="ECO:0000313" key="12">
    <source>
        <dbReference type="Proteomes" id="UP000008810"/>
    </source>
</evidence>
<dbReference type="GO" id="GO:0008270">
    <property type="term" value="F:zinc ion binding"/>
    <property type="evidence" value="ECO:0007669"/>
    <property type="project" value="UniProtKB-KW"/>
</dbReference>
<sequence length="312" mass="32982">MANSNSLSHHLLLPLAGDFSDDVFEPSSSSSSAISFPSFWPPFPSLLSDSDSSDAPFPPDRCAPARRGTAASFLGLDFHDDVWAPPPDEGGEVGGLPLCWDCLQLEEHDQRWDLGLSDADEWEQVAGRGEEDEAAEGAAAVRSLDWEVLLAANSLGSLVIDDDGGGGDIDTFLFHDDDVLFGQLATEAEHEEPPAKGGRAAAKAAVEGLPTVVVDAAEAGGAQCAVCKDGIEAGDGARRLPCAHLYHGGCILPWLAIRNTCPLCRHELPTDDPEYEKWKARRAAGGANADASGDGDRYGIVTRQAEATSMNE</sequence>
<evidence type="ECO:0000259" key="9">
    <source>
        <dbReference type="PROSITE" id="PS50089"/>
    </source>
</evidence>
<reference evidence="11" key="3">
    <citation type="submission" date="2018-08" db="UniProtKB">
        <authorList>
            <consortium name="EnsemblPlants"/>
        </authorList>
    </citation>
    <scope>IDENTIFICATION</scope>
    <source>
        <strain evidence="11">cv. Bd21</strain>
    </source>
</reference>
<evidence type="ECO:0000256" key="4">
    <source>
        <dbReference type="ARBA" id="ARBA00022723"/>
    </source>
</evidence>
<dbReference type="GO" id="GO:0016567">
    <property type="term" value="P:protein ubiquitination"/>
    <property type="evidence" value="ECO:0007669"/>
    <property type="project" value="UniProtKB-ARBA"/>
</dbReference>
<evidence type="ECO:0000256" key="7">
    <source>
        <dbReference type="ARBA" id="ARBA00022833"/>
    </source>
</evidence>
<proteinExistence type="predicted"/>
<dbReference type="GO" id="GO:0061630">
    <property type="term" value="F:ubiquitin protein ligase activity"/>
    <property type="evidence" value="ECO:0000318"/>
    <property type="project" value="GO_Central"/>
</dbReference>
<evidence type="ECO:0000256" key="1">
    <source>
        <dbReference type="ARBA" id="ARBA00000900"/>
    </source>
</evidence>
<evidence type="ECO:0000313" key="10">
    <source>
        <dbReference type="EMBL" id="PNT69481.1"/>
    </source>
</evidence>
<organism evidence="11">
    <name type="scientific">Brachypodium distachyon</name>
    <name type="common">Purple false brome</name>
    <name type="synonym">Trachynia distachya</name>
    <dbReference type="NCBI Taxonomy" id="15368"/>
    <lineage>
        <taxon>Eukaryota</taxon>
        <taxon>Viridiplantae</taxon>
        <taxon>Streptophyta</taxon>
        <taxon>Embryophyta</taxon>
        <taxon>Tracheophyta</taxon>
        <taxon>Spermatophyta</taxon>
        <taxon>Magnoliopsida</taxon>
        <taxon>Liliopsida</taxon>
        <taxon>Poales</taxon>
        <taxon>Poaceae</taxon>
        <taxon>BOP clade</taxon>
        <taxon>Pooideae</taxon>
        <taxon>Stipodae</taxon>
        <taxon>Brachypodieae</taxon>
        <taxon>Brachypodium</taxon>
    </lineage>
</organism>
<dbReference type="EC" id="2.3.2.27" evidence="2"/>
<reference evidence="10" key="2">
    <citation type="submission" date="2017-06" db="EMBL/GenBank/DDBJ databases">
        <title>WGS assembly of Brachypodium distachyon.</title>
        <authorList>
            <consortium name="The International Brachypodium Initiative"/>
            <person name="Lucas S."/>
            <person name="Harmon-Smith M."/>
            <person name="Lail K."/>
            <person name="Tice H."/>
            <person name="Grimwood J."/>
            <person name="Bruce D."/>
            <person name="Barry K."/>
            <person name="Shu S."/>
            <person name="Lindquist E."/>
            <person name="Wang M."/>
            <person name="Pitluck S."/>
            <person name="Vogel J.P."/>
            <person name="Garvin D.F."/>
            <person name="Mockler T.C."/>
            <person name="Schmutz J."/>
            <person name="Rokhsar D."/>
            <person name="Bevan M.W."/>
        </authorList>
    </citation>
    <scope>NUCLEOTIDE SEQUENCE</scope>
    <source>
        <strain evidence="10">Bd21</strain>
    </source>
</reference>
<dbReference type="AlphaFoldDB" id="I1IEA5"/>
<dbReference type="RefSeq" id="XP_003572985.3">
    <property type="nucleotide sequence ID" value="XM_003572937.4"/>
</dbReference>
<evidence type="ECO:0000256" key="3">
    <source>
        <dbReference type="ARBA" id="ARBA00022679"/>
    </source>
</evidence>
<dbReference type="PANTHER" id="PTHR15710">
    <property type="entry name" value="E3 UBIQUITIN-PROTEIN LIGASE PRAJA"/>
    <property type="match status" value="1"/>
</dbReference>
<dbReference type="HOGENOM" id="CLU_077510_0_0_1"/>
<keyword evidence="4" id="KW-0479">Metal-binding</keyword>
<dbReference type="FunFam" id="3.30.40.10:FF:000127">
    <property type="entry name" value="E3 ubiquitin-protein ligase RNF181"/>
    <property type="match status" value="1"/>
</dbReference>
<dbReference type="InterPro" id="IPR001841">
    <property type="entry name" value="Znf_RING"/>
</dbReference>
<evidence type="ECO:0000256" key="5">
    <source>
        <dbReference type="ARBA" id="ARBA00022771"/>
    </source>
</evidence>
<dbReference type="KEGG" id="bdi:100832254"/>
<dbReference type="eggNOG" id="KOG0800">
    <property type="taxonomic scope" value="Eukaryota"/>
</dbReference>
<dbReference type="SUPFAM" id="SSF57850">
    <property type="entry name" value="RING/U-box"/>
    <property type="match status" value="1"/>
</dbReference>
<dbReference type="Gramene" id="PNT69481">
    <property type="protein sequence ID" value="PNT69481"/>
    <property type="gene ID" value="BRADI_3g56300v3"/>
</dbReference>
<dbReference type="OrthoDB" id="8062037at2759"/>
<comment type="catalytic activity">
    <reaction evidence="1">
        <text>S-ubiquitinyl-[E2 ubiquitin-conjugating enzyme]-L-cysteine + [acceptor protein]-L-lysine = [E2 ubiquitin-conjugating enzyme]-L-cysteine + N(6)-ubiquitinyl-[acceptor protein]-L-lysine.</text>
        <dbReference type="EC" id="2.3.2.27"/>
    </reaction>
</comment>
<accession>I1IEA5</accession>
<evidence type="ECO:0000256" key="8">
    <source>
        <dbReference type="PROSITE-ProRule" id="PRU00175"/>
    </source>
</evidence>
<dbReference type="PANTHER" id="PTHR15710:SF242">
    <property type="entry name" value="OS06G0633500 PROTEIN"/>
    <property type="match status" value="1"/>
</dbReference>
<dbReference type="GO" id="GO:0006511">
    <property type="term" value="P:ubiquitin-dependent protein catabolic process"/>
    <property type="evidence" value="ECO:0000318"/>
    <property type="project" value="GO_Central"/>
</dbReference>
<reference evidence="10 11" key="1">
    <citation type="journal article" date="2010" name="Nature">
        <title>Genome sequencing and analysis of the model grass Brachypodium distachyon.</title>
        <authorList>
            <consortium name="International Brachypodium Initiative"/>
        </authorList>
    </citation>
    <scope>NUCLEOTIDE SEQUENCE [LARGE SCALE GENOMIC DNA]</scope>
    <source>
        <strain evidence="10 11">Bd21</strain>
    </source>
</reference>
<dbReference type="InterPro" id="IPR013083">
    <property type="entry name" value="Znf_RING/FYVE/PHD"/>
</dbReference>
<protein>
    <recommendedName>
        <fullName evidence="2">RING-type E3 ubiquitin transferase</fullName>
        <ecNumber evidence="2">2.3.2.27</ecNumber>
    </recommendedName>
</protein>